<keyword evidence="3" id="KW-1185">Reference proteome</keyword>
<accession>A0A8H5LT38</accession>
<name>A0A8H5LT38_9AGAR</name>
<reference evidence="2 3" key="1">
    <citation type="journal article" date="2020" name="ISME J.">
        <title>Uncovering the hidden diversity of litter-decomposition mechanisms in mushroom-forming fungi.</title>
        <authorList>
            <person name="Floudas D."/>
            <person name="Bentzer J."/>
            <person name="Ahren D."/>
            <person name="Johansson T."/>
            <person name="Persson P."/>
            <person name="Tunlid A."/>
        </authorList>
    </citation>
    <scope>NUCLEOTIDE SEQUENCE [LARGE SCALE GENOMIC DNA]</scope>
    <source>
        <strain evidence="2 3">CBS 291.85</strain>
    </source>
</reference>
<keyword evidence="1" id="KW-0472">Membrane</keyword>
<keyword evidence="1" id="KW-1133">Transmembrane helix</keyword>
<keyword evidence="1" id="KW-0812">Transmembrane</keyword>
<gene>
    <name evidence="2" type="ORF">D9758_002981</name>
</gene>
<dbReference type="Proteomes" id="UP000559256">
    <property type="component" value="Unassembled WGS sequence"/>
</dbReference>
<feature type="transmembrane region" description="Helical" evidence="1">
    <location>
        <begin position="12"/>
        <end position="33"/>
    </location>
</feature>
<evidence type="ECO:0000313" key="3">
    <source>
        <dbReference type="Proteomes" id="UP000559256"/>
    </source>
</evidence>
<organism evidence="2 3">
    <name type="scientific">Tetrapyrgos nigripes</name>
    <dbReference type="NCBI Taxonomy" id="182062"/>
    <lineage>
        <taxon>Eukaryota</taxon>
        <taxon>Fungi</taxon>
        <taxon>Dikarya</taxon>
        <taxon>Basidiomycota</taxon>
        <taxon>Agaricomycotina</taxon>
        <taxon>Agaricomycetes</taxon>
        <taxon>Agaricomycetidae</taxon>
        <taxon>Agaricales</taxon>
        <taxon>Marasmiineae</taxon>
        <taxon>Marasmiaceae</taxon>
        <taxon>Tetrapyrgos</taxon>
    </lineage>
</organism>
<evidence type="ECO:0000256" key="1">
    <source>
        <dbReference type="SAM" id="Phobius"/>
    </source>
</evidence>
<dbReference type="EMBL" id="JAACJM010000014">
    <property type="protein sequence ID" value="KAF5369020.1"/>
    <property type="molecule type" value="Genomic_DNA"/>
</dbReference>
<comment type="caution">
    <text evidence="2">The sequence shown here is derived from an EMBL/GenBank/DDBJ whole genome shotgun (WGS) entry which is preliminary data.</text>
</comment>
<evidence type="ECO:0000313" key="2">
    <source>
        <dbReference type="EMBL" id="KAF5369020.1"/>
    </source>
</evidence>
<sequence>MRSKKNGGAFYPFFHYLLQSAALVAFQFAIMPFKLLDANLNPAKLNRLLAKRSDLENIDTDDIASRSPDEFLRILPKLMLPLSSKPSMKRLNADPYSLLDALSTISNYVESNTPITQRVAAALKKHWPAIWAYIDFMMDNCMKPVAHDHAGQLYQDKFHCLSGHLFAGFTSRGSIPNEIYATPGAVLVVVDLWVRAGKQSVCAPGCKGYRNQQAIMNLDESTSSPSTDTITNAIDEIDLDFANTVLEGLRTCTESIISLDKVRSVTEYFYILRKYSRKFRSTFLSRDAIPVVIKLIRKLATSSSPTMEDTAHRFFCISEFLLSLNHLILDNGHAVAATMIDNELLPILLEAIPYVFNKVRRHHPEESVSGNIVRPYFKLLDAISQSGHPAVLTALSKSMLVVKREGYEHYLKKAPASMKDSWSALKLKVQVPGGSNKSQASGALHTCKTCDETIFSTTPIQRCPGCQDVFCSEDCLEESHSGNNPDPRSMLASAMTMTFLGSLFRDLRF</sequence>
<proteinExistence type="predicted"/>
<dbReference type="AlphaFoldDB" id="A0A8H5LT38"/>
<protein>
    <submittedName>
        <fullName evidence="2">Uncharacterized protein</fullName>
    </submittedName>
</protein>